<evidence type="ECO:0000256" key="3">
    <source>
        <dbReference type="ARBA" id="ARBA00022729"/>
    </source>
</evidence>
<evidence type="ECO:0000256" key="4">
    <source>
        <dbReference type="ARBA" id="ARBA00023136"/>
    </source>
</evidence>
<dbReference type="STRING" id="739143.SAMN05216297_11810"/>
<feature type="domain" description="SusD-like N-terminal" evidence="7">
    <location>
        <begin position="28"/>
        <end position="247"/>
    </location>
</feature>
<dbReference type="Proteomes" id="UP000199672">
    <property type="component" value="Unassembled WGS sequence"/>
</dbReference>
<sequence length="536" mass="59679">MKNIFNTSKMLLLFLVLSVSGCSDYIELENKNDIPLKGFYNSESELNYALSGCYSTLRAPIAYEWMLSEIRSDNTFMNLTATTIPQNLQIYSNDIFEAPAFDSFIESYWGTTYQSIRSINALLEGLKTSYNPNSGTIEYGPFTITMTEAERKRIAGEASFMRAYHYFNLVRLYGGVFLIDKVVTSEESLRIPRSTVSDIYKFILADLKNASENCVSAKYGNTTDAQKAVQGKATVWAAKALLAKVYLTLGQKADALQLLTDVINNSGHSILTGATGYSNVFSSTNEMNAEIVFAIRFKSGALGYGSSLSNLFATNNTSVASQTKLAQPVGTRGSYNNPTAELYNSYAANDIRRDYSIKVYKPTATSLSSTWTYWAAKHNIATTVANDSELDWPVLRYSDVLLMYCEAVGANNPTTLGYLNQVHTRAGLTALTSTNVNTQALYEKAVADERRWEFALENQRWFDLLRFSTTMPTINAKAVMNNHFAVMQPFYAQYDGAYTTAQLQQKTADPKFDLLPIPNSEIVTNTINPIQQNPGY</sequence>
<dbReference type="CDD" id="cd08977">
    <property type="entry name" value="SusD"/>
    <property type="match status" value="1"/>
</dbReference>
<keyword evidence="4" id="KW-0472">Membrane</keyword>
<proteinExistence type="inferred from homology"/>
<keyword evidence="9" id="KW-1185">Reference proteome</keyword>
<dbReference type="GO" id="GO:0009279">
    <property type="term" value="C:cell outer membrane"/>
    <property type="evidence" value="ECO:0007669"/>
    <property type="project" value="UniProtKB-SubCell"/>
</dbReference>
<dbReference type="Gene3D" id="1.25.40.390">
    <property type="match status" value="1"/>
</dbReference>
<evidence type="ECO:0000259" key="7">
    <source>
        <dbReference type="Pfam" id="PF14322"/>
    </source>
</evidence>
<accession>A0A1I1X168</accession>
<evidence type="ECO:0000256" key="5">
    <source>
        <dbReference type="ARBA" id="ARBA00023237"/>
    </source>
</evidence>
<keyword evidence="5" id="KW-0998">Cell outer membrane</keyword>
<keyword evidence="3" id="KW-0732">Signal</keyword>
<dbReference type="EMBL" id="FOMH01000018">
    <property type="protein sequence ID" value="SFE01072.1"/>
    <property type="molecule type" value="Genomic_DNA"/>
</dbReference>
<reference evidence="9" key="1">
    <citation type="submission" date="2016-10" db="EMBL/GenBank/DDBJ databases">
        <authorList>
            <person name="Varghese N."/>
            <person name="Submissions S."/>
        </authorList>
    </citation>
    <scope>NUCLEOTIDE SEQUENCE [LARGE SCALE GENOMIC DNA]</scope>
    <source>
        <strain evidence="9">CGMCC 1.10370</strain>
    </source>
</reference>
<dbReference type="RefSeq" id="WP_091498578.1">
    <property type="nucleotide sequence ID" value="NZ_FOMH01000018.1"/>
</dbReference>
<dbReference type="InterPro" id="IPR011990">
    <property type="entry name" value="TPR-like_helical_dom_sf"/>
</dbReference>
<protein>
    <submittedName>
        <fullName evidence="8">RagB/SusD domain-containing protein</fullName>
    </submittedName>
</protein>
<dbReference type="AlphaFoldDB" id="A0A1I1X168"/>
<gene>
    <name evidence="8" type="ORF">SAMN05216297_11810</name>
</gene>
<evidence type="ECO:0000256" key="1">
    <source>
        <dbReference type="ARBA" id="ARBA00004442"/>
    </source>
</evidence>
<evidence type="ECO:0000256" key="2">
    <source>
        <dbReference type="ARBA" id="ARBA00006275"/>
    </source>
</evidence>
<evidence type="ECO:0000259" key="6">
    <source>
        <dbReference type="Pfam" id="PF07980"/>
    </source>
</evidence>
<name>A0A1I1X168_9FLAO</name>
<dbReference type="SUPFAM" id="SSF48452">
    <property type="entry name" value="TPR-like"/>
    <property type="match status" value="1"/>
</dbReference>
<dbReference type="InterPro" id="IPR033985">
    <property type="entry name" value="SusD-like_N"/>
</dbReference>
<comment type="similarity">
    <text evidence="2">Belongs to the SusD family.</text>
</comment>
<dbReference type="OrthoDB" id="5694214at2"/>
<evidence type="ECO:0000313" key="8">
    <source>
        <dbReference type="EMBL" id="SFE01072.1"/>
    </source>
</evidence>
<evidence type="ECO:0000313" key="9">
    <source>
        <dbReference type="Proteomes" id="UP000199672"/>
    </source>
</evidence>
<dbReference type="Pfam" id="PF07980">
    <property type="entry name" value="SusD_RagB"/>
    <property type="match status" value="1"/>
</dbReference>
<organism evidence="8 9">
    <name type="scientific">Flavobacterium phragmitis</name>
    <dbReference type="NCBI Taxonomy" id="739143"/>
    <lineage>
        <taxon>Bacteria</taxon>
        <taxon>Pseudomonadati</taxon>
        <taxon>Bacteroidota</taxon>
        <taxon>Flavobacteriia</taxon>
        <taxon>Flavobacteriales</taxon>
        <taxon>Flavobacteriaceae</taxon>
        <taxon>Flavobacterium</taxon>
    </lineage>
</organism>
<dbReference type="Pfam" id="PF14322">
    <property type="entry name" value="SusD-like_3"/>
    <property type="match status" value="1"/>
</dbReference>
<comment type="subcellular location">
    <subcellularLocation>
        <location evidence="1">Cell outer membrane</location>
    </subcellularLocation>
</comment>
<dbReference type="InterPro" id="IPR012944">
    <property type="entry name" value="SusD_RagB_dom"/>
</dbReference>
<feature type="domain" description="RagB/SusD" evidence="6">
    <location>
        <begin position="329"/>
        <end position="536"/>
    </location>
</feature>
<dbReference type="PROSITE" id="PS51257">
    <property type="entry name" value="PROKAR_LIPOPROTEIN"/>
    <property type="match status" value="1"/>
</dbReference>